<dbReference type="AlphaFoldDB" id="A0A179D1D3"/>
<dbReference type="Pfam" id="PF10084">
    <property type="entry name" value="DUF2322"/>
    <property type="match status" value="1"/>
</dbReference>
<dbReference type="RefSeq" id="WP_015431892.1">
    <property type="nucleotide sequence ID" value="NZ_JACI01000001.1"/>
</dbReference>
<evidence type="ECO:0000313" key="2">
    <source>
        <dbReference type="Proteomes" id="UP000078358"/>
    </source>
</evidence>
<protein>
    <submittedName>
        <fullName evidence="1">RNA polymerase subunit sigma-32</fullName>
    </submittedName>
</protein>
<dbReference type="PATRIC" id="fig|1261658.3.peg.819"/>
<comment type="caution">
    <text evidence="1">The sequence shown here is derived from an EMBL/GenBank/DDBJ whole genome shotgun (WGS) entry which is preliminary data.</text>
</comment>
<evidence type="ECO:0000313" key="1">
    <source>
        <dbReference type="EMBL" id="OAQ15700.1"/>
    </source>
</evidence>
<proteinExistence type="predicted"/>
<organism evidence="1 2">
    <name type="scientific">Bibersteinia trehalosi Y31</name>
    <dbReference type="NCBI Taxonomy" id="1261658"/>
    <lineage>
        <taxon>Bacteria</taxon>
        <taxon>Pseudomonadati</taxon>
        <taxon>Pseudomonadota</taxon>
        <taxon>Gammaproteobacteria</taxon>
        <taxon>Pasteurellales</taxon>
        <taxon>Pasteurellaceae</taxon>
        <taxon>Bibersteinia</taxon>
    </lineage>
</organism>
<dbReference type="PIRSF" id="PIRSF019302">
    <property type="entry name" value="UCP019302"/>
    <property type="match status" value="1"/>
</dbReference>
<reference evidence="1 2" key="1">
    <citation type="submission" date="2014-01" db="EMBL/GenBank/DDBJ databases">
        <authorList>
            <person name="Zuccon D."/>
        </authorList>
    </citation>
    <scope>NUCLEOTIDE SEQUENCE [LARGE SCALE GENOMIC DNA]</scope>
    <source>
        <strain evidence="1 2">Y31</strain>
    </source>
</reference>
<name>A0A179D1D3_BIBTR</name>
<sequence length="105" mass="11670">MQFKDFLATFPSVEHLAGLDVLDAEGQVIHHIPAIEGKLGSLKLYNALAEQFSGQLNQKSAEQGLVWFAEHLHDAKQFPGKHPNIDLLLAVVSDQLQYRLNPIAK</sequence>
<dbReference type="InterPro" id="IPR016755">
    <property type="entry name" value="UCP019302"/>
</dbReference>
<dbReference type="EMBL" id="JACI01000001">
    <property type="protein sequence ID" value="OAQ15700.1"/>
    <property type="molecule type" value="Genomic_DNA"/>
</dbReference>
<gene>
    <name evidence="1" type="ORF">F480_04065</name>
</gene>
<accession>A0A179D1D3</accession>
<dbReference type="Proteomes" id="UP000078358">
    <property type="component" value="Unassembled WGS sequence"/>
</dbReference>